<dbReference type="OrthoDB" id="1416487at2759"/>
<protein>
    <submittedName>
        <fullName evidence="2">Uncharacterized protein</fullName>
    </submittedName>
</protein>
<accession>A0A9Q1KQK6</accession>
<organism evidence="2 3">
    <name type="scientific">Carnegiea gigantea</name>
    <dbReference type="NCBI Taxonomy" id="171969"/>
    <lineage>
        <taxon>Eukaryota</taxon>
        <taxon>Viridiplantae</taxon>
        <taxon>Streptophyta</taxon>
        <taxon>Embryophyta</taxon>
        <taxon>Tracheophyta</taxon>
        <taxon>Spermatophyta</taxon>
        <taxon>Magnoliopsida</taxon>
        <taxon>eudicotyledons</taxon>
        <taxon>Gunneridae</taxon>
        <taxon>Pentapetalae</taxon>
        <taxon>Caryophyllales</taxon>
        <taxon>Cactineae</taxon>
        <taxon>Cactaceae</taxon>
        <taxon>Cactoideae</taxon>
        <taxon>Echinocereeae</taxon>
        <taxon>Carnegiea</taxon>
    </lineage>
</organism>
<proteinExistence type="predicted"/>
<gene>
    <name evidence="2" type="ORF">Cgig2_013198</name>
</gene>
<name>A0A9Q1KQK6_9CARY</name>
<evidence type="ECO:0000313" key="3">
    <source>
        <dbReference type="Proteomes" id="UP001153076"/>
    </source>
</evidence>
<dbReference type="AlphaFoldDB" id="A0A9Q1KQK6"/>
<dbReference type="EMBL" id="JAKOGI010000047">
    <property type="protein sequence ID" value="KAJ8446897.1"/>
    <property type="molecule type" value="Genomic_DNA"/>
</dbReference>
<evidence type="ECO:0000256" key="1">
    <source>
        <dbReference type="SAM" id="MobiDB-lite"/>
    </source>
</evidence>
<feature type="compositionally biased region" description="Gly residues" evidence="1">
    <location>
        <begin position="199"/>
        <end position="209"/>
    </location>
</feature>
<reference evidence="2" key="1">
    <citation type="submission" date="2022-04" db="EMBL/GenBank/DDBJ databases">
        <title>Carnegiea gigantea Genome sequencing and assembly v2.</title>
        <authorList>
            <person name="Copetti D."/>
            <person name="Sanderson M.J."/>
            <person name="Burquez A."/>
            <person name="Wojciechowski M.F."/>
        </authorList>
    </citation>
    <scope>NUCLEOTIDE SEQUENCE</scope>
    <source>
        <strain evidence="2">SGP5-SGP5p</strain>
        <tissue evidence="2">Aerial part</tissue>
    </source>
</reference>
<feature type="compositionally biased region" description="Polar residues" evidence="1">
    <location>
        <begin position="214"/>
        <end position="226"/>
    </location>
</feature>
<dbReference type="Proteomes" id="UP001153076">
    <property type="component" value="Unassembled WGS sequence"/>
</dbReference>
<evidence type="ECO:0000313" key="2">
    <source>
        <dbReference type="EMBL" id="KAJ8446897.1"/>
    </source>
</evidence>
<comment type="caution">
    <text evidence="2">The sequence shown here is derived from an EMBL/GenBank/DDBJ whole genome shotgun (WGS) entry which is preliminary data.</text>
</comment>
<sequence>MTNRCLEQVGVVFTMKEEAIKAQCIDLLQGKGVMAFTPLSTSAERLKVVEIDLEKDRTRTKRSKVNVSWMKSVKKKLIKAFGSCVIENNQPFTVVDSIYTNPLLNTICEVGQDRLTNYYIAYGLFISFINVYCSYCPFSRYYFNPKYMYREHQQVVHDTKVRARVQRAIISQSQDSFGTPLAQSTVKNTMLVLQALDGSGDGGNGGNRGGNDPYDTSQSSKPSSRDVSPIMSDHNSRKGEEYEEETIAHTYHRLKKAKDKVTKVLPNYDNHVTHRYTDEQQMPSTFTAPAYCNWSCGSDSRDGGPYNYGYNQTNIGVHRLTNLTPLNLVVNYILLNPIQVPKIMTIFKFSTTGLSITRTIIITVPQFMAEI</sequence>
<feature type="region of interest" description="Disordered" evidence="1">
    <location>
        <begin position="197"/>
        <end position="243"/>
    </location>
</feature>
<keyword evidence="3" id="KW-1185">Reference proteome</keyword>